<dbReference type="Gene3D" id="1.20.1440.30">
    <property type="entry name" value="Biosynthetic Protein domain"/>
    <property type="match status" value="1"/>
</dbReference>
<dbReference type="InterPro" id="IPR007815">
    <property type="entry name" value="Emycin_Estase"/>
</dbReference>
<accession>A0AAE3GAN2</accession>
<dbReference type="CDD" id="cd14728">
    <property type="entry name" value="Ere-like"/>
    <property type="match status" value="1"/>
</dbReference>
<dbReference type="RefSeq" id="WP_253766219.1">
    <property type="nucleotide sequence ID" value="NZ_JAMTCK010000001.1"/>
</dbReference>
<proteinExistence type="predicted"/>
<gene>
    <name evidence="1" type="ORF">LX83_000354</name>
</gene>
<comment type="caution">
    <text evidence="1">The sequence shown here is derived from an EMBL/GenBank/DDBJ whole genome shotgun (WGS) entry which is preliminary data.</text>
</comment>
<dbReference type="PANTHER" id="PTHR31299:SF0">
    <property type="entry name" value="ESTERASE, PUTATIVE (AFU_ORTHOLOGUE AFUA_1G05850)-RELATED"/>
    <property type="match status" value="1"/>
</dbReference>
<dbReference type="InterPro" id="IPR014622">
    <property type="entry name" value="UCP036794_erythomycin"/>
</dbReference>
<dbReference type="Gene3D" id="3.40.1660.10">
    <property type="entry name" value="EreA-like (biosynthetic domain)"/>
    <property type="match status" value="1"/>
</dbReference>
<dbReference type="AlphaFoldDB" id="A0AAE3GAN2"/>
<evidence type="ECO:0000313" key="2">
    <source>
        <dbReference type="Proteomes" id="UP001206128"/>
    </source>
</evidence>
<organism evidence="1 2">
    <name type="scientific">Goodfellowiella coeruleoviolacea</name>
    <dbReference type="NCBI Taxonomy" id="334858"/>
    <lineage>
        <taxon>Bacteria</taxon>
        <taxon>Bacillati</taxon>
        <taxon>Actinomycetota</taxon>
        <taxon>Actinomycetes</taxon>
        <taxon>Pseudonocardiales</taxon>
        <taxon>Pseudonocardiaceae</taxon>
        <taxon>Goodfellowiella</taxon>
    </lineage>
</organism>
<dbReference type="EMBL" id="JAMTCK010000001">
    <property type="protein sequence ID" value="MCP2163514.1"/>
    <property type="molecule type" value="Genomic_DNA"/>
</dbReference>
<sequence>MELAQRVRAAAQPLRAPQDLDAVLARVGQARFVLIGEATHGTSEFYRWRAELTRRLIAERDFSFVGVEGDWPDCHRLHCCVVGAPGAPDDPAAALWTFDRWPRWMWANEEVVEFARWLRAVNTTGGRSGPPVGLHGLDVYSLWDSLRAVLDYLREHAPDQVDTALRAYRCFEPYREDPQAYAFATRALPETCEADVVRLLADLRAPAHEDALPGLAPGFVARQNAAVVAGAERYYREMVRGDSRSWNVRDHHMADTLDRLVSAYGAHAKAVVWAHNTHVGDARATDMAAAGLVNVGQLVRQRHADDGVVLVGFSTHRGSVVAADLWGGPVRRMVLPPARPDSVEALLHEAVPDADSLFVFGTGRGDGDGGEPGGDPAWAGRVRGHRAVGVVYRPASDLARNYVPTALSRRYDVLVHCDHTEALNPLHAVELARGEAETFPVGE</sequence>
<dbReference type="Gene3D" id="3.30.1870.10">
    <property type="entry name" value="EreA-like, domain 2"/>
    <property type="match status" value="1"/>
</dbReference>
<reference evidence="1" key="1">
    <citation type="submission" date="2022-06" db="EMBL/GenBank/DDBJ databases">
        <title>Genomic Encyclopedia of Archaeal and Bacterial Type Strains, Phase II (KMG-II): from individual species to whole genera.</title>
        <authorList>
            <person name="Goeker M."/>
        </authorList>
    </citation>
    <scope>NUCLEOTIDE SEQUENCE</scope>
    <source>
        <strain evidence="1">DSM 43935</strain>
    </source>
</reference>
<dbReference type="Pfam" id="PF05139">
    <property type="entry name" value="Erythro_esteras"/>
    <property type="match status" value="1"/>
</dbReference>
<keyword evidence="2" id="KW-1185">Reference proteome</keyword>
<dbReference type="PIRSF" id="PIRSF036794">
    <property type="entry name" value="UCP_erythr_ester"/>
    <property type="match status" value="1"/>
</dbReference>
<dbReference type="InterPro" id="IPR052036">
    <property type="entry name" value="Hydrolase/PRTase-associated"/>
</dbReference>
<evidence type="ECO:0000313" key="1">
    <source>
        <dbReference type="EMBL" id="MCP2163514.1"/>
    </source>
</evidence>
<dbReference type="SUPFAM" id="SSF159501">
    <property type="entry name" value="EreA/ChaN-like"/>
    <property type="match status" value="1"/>
</dbReference>
<dbReference type="PANTHER" id="PTHR31299">
    <property type="entry name" value="ESTERASE, PUTATIVE (AFU_ORTHOLOGUE AFUA_1G05850)-RELATED"/>
    <property type="match status" value="1"/>
</dbReference>
<dbReference type="Proteomes" id="UP001206128">
    <property type="component" value="Unassembled WGS sequence"/>
</dbReference>
<protein>
    <submittedName>
        <fullName evidence="1">Erythromycin esterase homolog</fullName>
    </submittedName>
</protein>
<name>A0AAE3GAN2_9PSEU</name>
<dbReference type="GO" id="GO:0046677">
    <property type="term" value="P:response to antibiotic"/>
    <property type="evidence" value="ECO:0007669"/>
    <property type="project" value="InterPro"/>
</dbReference>